<name>A0A9P7DK69_9AGAM</name>
<dbReference type="RefSeq" id="XP_041185395.1">
    <property type="nucleotide sequence ID" value="XM_041332083.1"/>
</dbReference>
<keyword evidence="2" id="KW-1185">Reference proteome</keyword>
<protein>
    <submittedName>
        <fullName evidence="1">Uncharacterized protein</fullName>
    </submittedName>
</protein>
<dbReference type="EMBL" id="JABBWG010000244">
    <property type="protein sequence ID" value="KAG1796837.1"/>
    <property type="molecule type" value="Genomic_DNA"/>
</dbReference>
<evidence type="ECO:0000313" key="2">
    <source>
        <dbReference type="Proteomes" id="UP000807769"/>
    </source>
</evidence>
<dbReference type="GeneID" id="64626100"/>
<dbReference type="AlphaFoldDB" id="A0A9P7DK69"/>
<evidence type="ECO:0000313" key="1">
    <source>
        <dbReference type="EMBL" id="KAG1796837.1"/>
    </source>
</evidence>
<dbReference type="OrthoDB" id="2748837at2759"/>
<reference evidence="1" key="1">
    <citation type="journal article" date="2020" name="New Phytol.">
        <title>Comparative genomics reveals dynamic genome evolution in host specialist ectomycorrhizal fungi.</title>
        <authorList>
            <person name="Lofgren L.A."/>
            <person name="Nguyen N.H."/>
            <person name="Vilgalys R."/>
            <person name="Ruytinx J."/>
            <person name="Liao H.L."/>
            <person name="Branco S."/>
            <person name="Kuo A."/>
            <person name="LaButti K."/>
            <person name="Lipzen A."/>
            <person name="Andreopoulos W."/>
            <person name="Pangilinan J."/>
            <person name="Riley R."/>
            <person name="Hundley H."/>
            <person name="Na H."/>
            <person name="Barry K."/>
            <person name="Grigoriev I.V."/>
            <person name="Stajich J.E."/>
            <person name="Kennedy P.G."/>
        </authorList>
    </citation>
    <scope>NUCLEOTIDE SEQUENCE</scope>
    <source>
        <strain evidence="1">MN1</strain>
    </source>
</reference>
<gene>
    <name evidence="1" type="ORF">BJ212DRAFT_1290239</name>
</gene>
<sequence length="120" mass="13477">ILSITCDNMSNNNVMIKDLAILVPEFAGSASHTQCFLHTVNLVAKSLIHDFDVAKKEANKALYGKEVANEIDELRTNDENEEDVIISQDLDNELIDNDEGWVDDVELLPADEHNKLQKKI</sequence>
<comment type="caution">
    <text evidence="1">The sequence shown here is derived from an EMBL/GenBank/DDBJ whole genome shotgun (WGS) entry which is preliminary data.</text>
</comment>
<accession>A0A9P7DK69</accession>
<feature type="non-terminal residue" evidence="1">
    <location>
        <position position="1"/>
    </location>
</feature>
<dbReference type="Proteomes" id="UP000807769">
    <property type="component" value="Unassembled WGS sequence"/>
</dbReference>
<organism evidence="1 2">
    <name type="scientific">Suillus subaureus</name>
    <dbReference type="NCBI Taxonomy" id="48587"/>
    <lineage>
        <taxon>Eukaryota</taxon>
        <taxon>Fungi</taxon>
        <taxon>Dikarya</taxon>
        <taxon>Basidiomycota</taxon>
        <taxon>Agaricomycotina</taxon>
        <taxon>Agaricomycetes</taxon>
        <taxon>Agaricomycetidae</taxon>
        <taxon>Boletales</taxon>
        <taxon>Suillineae</taxon>
        <taxon>Suillaceae</taxon>
        <taxon>Suillus</taxon>
    </lineage>
</organism>
<proteinExistence type="predicted"/>